<keyword evidence="2" id="KW-0732">Signal</keyword>
<feature type="signal peptide" evidence="2">
    <location>
        <begin position="1"/>
        <end position="21"/>
    </location>
</feature>
<dbReference type="Proteomes" id="UP000189681">
    <property type="component" value="Unassembled WGS sequence"/>
</dbReference>
<keyword evidence="1" id="KW-1133">Transmembrane helix</keyword>
<reference evidence="3 4" key="1">
    <citation type="journal article" date="2017" name="Water Res.">
        <title>Discovery and metagenomic analysis of an anammox bacterial enrichment related to Candidatus "Brocadia caroliniensis" in a full-scale glycerol-fed nitritation-denitritation separate centrate treatment process.</title>
        <authorList>
            <person name="Park H."/>
            <person name="Brotto A.C."/>
            <person name="van Loosdrecht M.C."/>
            <person name="Chandran K."/>
        </authorList>
    </citation>
    <scope>NUCLEOTIDE SEQUENCE [LARGE SCALE GENOMIC DNA]</scope>
    <source>
        <strain evidence="3">26THWARD</strain>
    </source>
</reference>
<accession>A0A1V4ARG7</accession>
<evidence type="ECO:0000313" key="4">
    <source>
        <dbReference type="Proteomes" id="UP000189681"/>
    </source>
</evidence>
<sequence>MKKWCFYLLFFVFLVPSVARAHGLYLTSHDGKLRAHFSDHSPASGAVVTVVTDDGIVIVRDTMDEKGMWALPENLEEEPKFVIVEAPGGHLARLTWQEVVRGTSQGFFDHFSVRIVLGIIALCGGGFILKRLLNPKSPIGNPT</sequence>
<gene>
    <name evidence="3" type="ORF">AYP45_13215</name>
</gene>
<feature type="transmembrane region" description="Helical" evidence="1">
    <location>
        <begin position="111"/>
        <end position="129"/>
    </location>
</feature>
<protein>
    <recommendedName>
        <fullName evidence="5">Nickel transport protein</fullName>
    </recommendedName>
</protein>
<keyword evidence="1" id="KW-0472">Membrane</keyword>
<evidence type="ECO:0000256" key="1">
    <source>
        <dbReference type="SAM" id="Phobius"/>
    </source>
</evidence>
<evidence type="ECO:0000256" key="2">
    <source>
        <dbReference type="SAM" id="SignalP"/>
    </source>
</evidence>
<feature type="chain" id="PRO_5012911949" description="Nickel transport protein" evidence="2">
    <location>
        <begin position="22"/>
        <end position="143"/>
    </location>
</feature>
<dbReference type="EMBL" id="AYTS01000125">
    <property type="protein sequence ID" value="OOP55699.1"/>
    <property type="molecule type" value="Genomic_DNA"/>
</dbReference>
<proteinExistence type="predicted"/>
<evidence type="ECO:0008006" key="5">
    <source>
        <dbReference type="Google" id="ProtNLM"/>
    </source>
</evidence>
<dbReference type="STRING" id="1004156.AYP45_13215"/>
<organism evidence="3 4">
    <name type="scientific">Candidatus Brocadia carolinensis</name>
    <dbReference type="NCBI Taxonomy" id="1004156"/>
    <lineage>
        <taxon>Bacteria</taxon>
        <taxon>Pseudomonadati</taxon>
        <taxon>Planctomycetota</taxon>
        <taxon>Candidatus Brocadiia</taxon>
        <taxon>Candidatus Brocadiales</taxon>
        <taxon>Candidatus Brocadiaceae</taxon>
        <taxon>Candidatus Brocadia</taxon>
    </lineage>
</organism>
<comment type="caution">
    <text evidence="3">The sequence shown here is derived from an EMBL/GenBank/DDBJ whole genome shotgun (WGS) entry which is preliminary data.</text>
</comment>
<keyword evidence="1" id="KW-0812">Transmembrane</keyword>
<evidence type="ECO:0000313" key="3">
    <source>
        <dbReference type="EMBL" id="OOP55699.1"/>
    </source>
</evidence>
<dbReference type="AlphaFoldDB" id="A0A1V4ARG7"/>
<name>A0A1V4ARG7_9BACT</name>